<accession>A0AAD6N7X1</accession>
<organism evidence="1 2">
    <name type="scientific">Penicillium canescens</name>
    <dbReference type="NCBI Taxonomy" id="5083"/>
    <lineage>
        <taxon>Eukaryota</taxon>
        <taxon>Fungi</taxon>
        <taxon>Dikarya</taxon>
        <taxon>Ascomycota</taxon>
        <taxon>Pezizomycotina</taxon>
        <taxon>Eurotiomycetes</taxon>
        <taxon>Eurotiomycetidae</taxon>
        <taxon>Eurotiales</taxon>
        <taxon>Aspergillaceae</taxon>
        <taxon>Penicillium</taxon>
    </lineage>
</organism>
<sequence>MGLSESKVVADTFSRACLNAENSGRINIANLLSDKKFMKSLREVWAHIPDSTRRSIGRRRQTEGRKQSHGKLSAQKIAVSETLMANVPKWLEKASSFFLDEKINLDLEDSPIAGAYLCLEKLERREGIDLIRARFLKVVFHRLKGELCLPYLRSDDVDEVTRIILNAELVSSDSFSVKSNFVRWADQGAKIDAFCRSIGGSSKNDNAHFGNLFCLPIDCHDEFIRLFGDQDVERIKKRGILDVQGRASLDKLAADVFDVLWRKLTAWLEGQQSLEPFSKRQPPGRVLPTGSANGEPSQIFGTIEDISPDPRSLLHTIHGSAATSSTVAQSRLREPTIRSFDNARIPMSGTGSHNGEISSDVGETVDVHDTLEPVLPVQDLESSLHEQASINMASSDVHDMIQPLIPPQDSASSNRLNHRFQPPQPVQGYGPIHGQASIDMASTDVHDMIQPILPPQAFASANGMNHGFQPPQPVQGYGPIHGQVSIDMASTDAHDMVRPTHSPQVFISSNSQQPQRNDLEMDNLHHMFPSTLRVQASDPVESQTSKRNRFIAPMITETENMYVQDHPHSPFTPVFAM</sequence>
<protein>
    <submittedName>
        <fullName evidence="1">Uncharacterized protein</fullName>
    </submittedName>
</protein>
<name>A0AAD6N7X1_PENCN</name>
<reference evidence="1" key="1">
    <citation type="journal article" date="2023" name="IMA Fungus">
        <title>Comparative genomic study of the Penicillium genus elucidates a diverse pangenome and 15 lateral gene transfer events.</title>
        <authorList>
            <person name="Petersen C."/>
            <person name="Sorensen T."/>
            <person name="Nielsen M.R."/>
            <person name="Sondergaard T.E."/>
            <person name="Sorensen J.L."/>
            <person name="Fitzpatrick D.A."/>
            <person name="Frisvad J.C."/>
            <person name="Nielsen K.L."/>
        </authorList>
    </citation>
    <scope>NUCLEOTIDE SEQUENCE</scope>
    <source>
        <strain evidence="1">IBT 15450</strain>
    </source>
</reference>
<evidence type="ECO:0000313" key="1">
    <source>
        <dbReference type="EMBL" id="KAJ6038808.1"/>
    </source>
</evidence>
<dbReference type="Proteomes" id="UP001219568">
    <property type="component" value="Unassembled WGS sequence"/>
</dbReference>
<proteinExistence type="predicted"/>
<gene>
    <name evidence="1" type="ORF">N7460_007525</name>
</gene>
<evidence type="ECO:0000313" key="2">
    <source>
        <dbReference type="Proteomes" id="UP001219568"/>
    </source>
</evidence>
<dbReference type="AlphaFoldDB" id="A0AAD6N7X1"/>
<comment type="caution">
    <text evidence="1">The sequence shown here is derived from an EMBL/GenBank/DDBJ whole genome shotgun (WGS) entry which is preliminary data.</text>
</comment>
<keyword evidence="2" id="KW-1185">Reference proteome</keyword>
<reference evidence="1" key="2">
    <citation type="submission" date="2023-01" db="EMBL/GenBank/DDBJ databases">
        <authorList>
            <person name="Petersen C."/>
        </authorList>
    </citation>
    <scope>NUCLEOTIDE SEQUENCE</scope>
    <source>
        <strain evidence="1">IBT 15450</strain>
    </source>
</reference>
<dbReference type="EMBL" id="JAQJZL010000008">
    <property type="protein sequence ID" value="KAJ6038808.1"/>
    <property type="molecule type" value="Genomic_DNA"/>
</dbReference>